<evidence type="ECO:0000256" key="4">
    <source>
        <dbReference type="ARBA" id="ARBA00023054"/>
    </source>
</evidence>
<evidence type="ECO:0000313" key="11">
    <source>
        <dbReference type="Proteomes" id="UP000685013"/>
    </source>
</evidence>
<protein>
    <submittedName>
        <fullName evidence="10">Pentatricopeptide repeat-containing protein, mitochondrial</fullName>
    </submittedName>
</protein>
<keyword evidence="5" id="KW-0342">GTP-binding</keyword>
<dbReference type="InterPro" id="IPR057440">
    <property type="entry name" value="At1g68980-like_TPR"/>
</dbReference>
<feature type="repeat" description="PPR" evidence="7">
    <location>
        <begin position="854"/>
        <end position="888"/>
    </location>
</feature>
<dbReference type="GO" id="GO:0051239">
    <property type="term" value="P:regulation of multicellular organismal process"/>
    <property type="evidence" value="ECO:0007669"/>
    <property type="project" value="UniProtKB-ARBA"/>
</dbReference>
<dbReference type="NCBIfam" id="TIGR00756">
    <property type="entry name" value="PPR"/>
    <property type="match status" value="2"/>
</dbReference>
<dbReference type="PROSITE" id="PS51375">
    <property type="entry name" value="PPR"/>
    <property type="match status" value="4"/>
</dbReference>
<reference evidence="10 11" key="1">
    <citation type="journal article" date="2021" name="Hortic Res">
        <title>The domestication of Cucurbita argyrosperma as revealed by the genome of its wild relative.</title>
        <authorList>
            <person name="Barrera-Redondo J."/>
            <person name="Sanchez-de la Vega G."/>
            <person name="Aguirre-Liguori J.A."/>
            <person name="Castellanos-Morales G."/>
            <person name="Gutierrez-Guerrero Y.T."/>
            <person name="Aguirre-Dugua X."/>
            <person name="Aguirre-Planter E."/>
            <person name="Tenaillon M.I."/>
            <person name="Lira-Saade R."/>
            <person name="Eguiarte L.E."/>
        </authorList>
    </citation>
    <scope>NUCLEOTIDE SEQUENCE [LARGE SCALE GENOMIC DNA]</scope>
    <source>
        <strain evidence="10">JBR-2021</strain>
    </source>
</reference>
<keyword evidence="3" id="KW-0547">Nucleotide-binding</keyword>
<dbReference type="Pfam" id="PF08701">
    <property type="entry name" value="GN3L_Grn1"/>
    <property type="match status" value="1"/>
</dbReference>
<evidence type="ECO:0000256" key="3">
    <source>
        <dbReference type="ARBA" id="ARBA00022741"/>
    </source>
</evidence>
<comment type="similarity">
    <text evidence="2">Belongs to the PPR family. P subfamily.</text>
</comment>
<feature type="region of interest" description="Disordered" evidence="8">
    <location>
        <begin position="26"/>
        <end position="56"/>
    </location>
</feature>
<dbReference type="FunFam" id="1.10.1580.10:FF:000002">
    <property type="entry name" value="Guanine nucleotide-binding protein-like 3 (nucleolar)-like"/>
    <property type="match status" value="1"/>
</dbReference>
<dbReference type="Pfam" id="PF13041">
    <property type="entry name" value="PPR_2"/>
    <property type="match status" value="1"/>
</dbReference>
<evidence type="ECO:0000256" key="5">
    <source>
        <dbReference type="ARBA" id="ARBA00023134"/>
    </source>
</evidence>
<evidence type="ECO:0000313" key="10">
    <source>
        <dbReference type="EMBL" id="KAG6593106.1"/>
    </source>
</evidence>
<dbReference type="PROSITE" id="PS51721">
    <property type="entry name" value="G_CP"/>
    <property type="match status" value="1"/>
</dbReference>
<evidence type="ECO:0000256" key="6">
    <source>
        <dbReference type="ARBA" id="ARBA00023242"/>
    </source>
</evidence>
<dbReference type="Pfam" id="PF13812">
    <property type="entry name" value="PPR_3"/>
    <property type="match status" value="1"/>
</dbReference>
<dbReference type="CDD" id="cd04178">
    <property type="entry name" value="Nucleostemin_like"/>
    <property type="match status" value="1"/>
</dbReference>
<dbReference type="Proteomes" id="UP000685013">
    <property type="component" value="Chromosome 8"/>
</dbReference>
<dbReference type="GO" id="GO:0005525">
    <property type="term" value="F:GTP binding"/>
    <property type="evidence" value="ECO:0007669"/>
    <property type="project" value="UniProtKB-KW"/>
</dbReference>
<dbReference type="Pfam" id="PF01926">
    <property type="entry name" value="MMR_HSR1"/>
    <property type="match status" value="1"/>
</dbReference>
<keyword evidence="6" id="KW-0539">Nucleus</keyword>
<dbReference type="InterPro" id="IPR006073">
    <property type="entry name" value="GTP-bd"/>
</dbReference>
<comment type="subcellular location">
    <subcellularLocation>
        <location evidence="1">Nucleus</location>
        <location evidence="1">Nucleolus</location>
    </subcellularLocation>
</comment>
<keyword evidence="11" id="KW-1185">Reference proteome</keyword>
<dbReference type="GO" id="GO:0050793">
    <property type="term" value="P:regulation of developmental process"/>
    <property type="evidence" value="ECO:0007669"/>
    <property type="project" value="UniProtKB-ARBA"/>
</dbReference>
<dbReference type="InterPro" id="IPR030378">
    <property type="entry name" value="G_CP_dom"/>
</dbReference>
<dbReference type="Pfam" id="PF25245">
    <property type="entry name" value="TPR_At1g68980"/>
    <property type="match status" value="1"/>
</dbReference>
<feature type="repeat" description="PPR" evidence="7">
    <location>
        <begin position="1233"/>
        <end position="1267"/>
    </location>
</feature>
<dbReference type="PANTHER" id="PTHR46598">
    <property type="entry name" value="BNAC05G43320D PROTEIN"/>
    <property type="match status" value="1"/>
</dbReference>
<dbReference type="GO" id="GO:0005730">
    <property type="term" value="C:nucleolus"/>
    <property type="evidence" value="ECO:0007669"/>
    <property type="project" value="UniProtKB-SubCell"/>
</dbReference>
<feature type="repeat" description="PPR" evidence="7">
    <location>
        <begin position="1126"/>
        <end position="1160"/>
    </location>
</feature>
<feature type="domain" description="CP-type G" evidence="9">
    <location>
        <begin position="133"/>
        <end position="319"/>
    </location>
</feature>
<feature type="region of interest" description="Disordered" evidence="8">
    <location>
        <begin position="462"/>
        <end position="523"/>
    </location>
</feature>
<comment type="caution">
    <text evidence="10">The sequence shown here is derived from an EMBL/GenBank/DDBJ whole genome shotgun (WGS) entry which is preliminary data.</text>
</comment>
<proteinExistence type="inferred from homology"/>
<dbReference type="PANTHER" id="PTHR46598:SF1">
    <property type="entry name" value="OS10G0422566 PROTEIN"/>
    <property type="match status" value="1"/>
</dbReference>
<name>A0AAV6N5G1_9ROSI</name>
<organism evidence="10 11">
    <name type="scientific">Cucurbita argyrosperma subsp. sororia</name>
    <dbReference type="NCBI Taxonomy" id="37648"/>
    <lineage>
        <taxon>Eukaryota</taxon>
        <taxon>Viridiplantae</taxon>
        <taxon>Streptophyta</taxon>
        <taxon>Embryophyta</taxon>
        <taxon>Tracheophyta</taxon>
        <taxon>Spermatophyta</taxon>
        <taxon>Magnoliopsida</taxon>
        <taxon>eudicotyledons</taxon>
        <taxon>Gunneridae</taxon>
        <taxon>Pentapetalae</taxon>
        <taxon>rosids</taxon>
        <taxon>fabids</taxon>
        <taxon>Cucurbitales</taxon>
        <taxon>Cucurbitaceae</taxon>
        <taxon>Cucurbiteae</taxon>
        <taxon>Cucurbita</taxon>
    </lineage>
</organism>
<feature type="non-terminal residue" evidence="10">
    <location>
        <position position="1"/>
    </location>
</feature>
<accession>A0AAV6N5G1</accession>
<evidence type="ECO:0000256" key="1">
    <source>
        <dbReference type="ARBA" id="ARBA00004604"/>
    </source>
</evidence>
<evidence type="ECO:0000259" key="9">
    <source>
        <dbReference type="PROSITE" id="PS51721"/>
    </source>
</evidence>
<dbReference type="Pfam" id="PF01535">
    <property type="entry name" value="PPR"/>
    <property type="match status" value="2"/>
</dbReference>
<feature type="compositionally biased region" description="Acidic residues" evidence="8">
    <location>
        <begin position="474"/>
        <end position="510"/>
    </location>
</feature>
<evidence type="ECO:0000256" key="7">
    <source>
        <dbReference type="PROSITE-ProRule" id="PRU00708"/>
    </source>
</evidence>
<sequence>MVKRSKKSKSKRVTLKKKYKIIRKVKEHHKKKAKEAKKLTIKGKSKIEKDPGIPNDWPFKEEELKALEARRARALDEMEQKKAARKERAQKRKLGLLEDDNMASAEQRLGGVKDVDNSVGPRNRGDHSDRAFYKELVKVIEASDVILEVLDARDPLGTRCIDMEKMVMKAGPDKHLVLLLNKIDLVPREAVEKWLNYLREELPAVAFKCSTQEQRSNLGWKSAKASKTKTSNLLQRSDCLGAETLIKLLKNYSRSYEIKKTITVGIIGLPNVGKSSLINSLKRSHVVGVGATPGLTRSMQEVHLDKNVKLLDCPGVVMLRAKENEPSIALRNCKRIEKLEDPVAPVKEILKLCPSKTLVTLYKLSSFDTVDDFLQKVAVIRGKLKKGGIVDIGAAARIVLHDWNEGKIPYYTMPPVRGQVDPSEARIVSELGKEFNVDEVYSGESSFIGSLKSVDDFNPVEVPPSCPLNFDESSMPEEQENANDEPSMQDDEVQENSEDESMEQEEDNNNNDDKAKGQDATSRQNEKLYAAEGFNDGSSLLLKIHLLANVDVSVIGVGARTKAATEAQSGARQRLVEVEQAAIILLSFLFFPLWEELMQMSVNLSVAKSNQCWAAVYSPSALYLLFHGSIHKIFGVCDCSLNSNCQSLRAFVSSPSSSNVEPIVLGLRSRCIFDIKLLSTMSERILVQARDPAKLSMDIQTAIEELRLNDTWKLYQQHMQMEGFPRKSVVNNILTGFAESLDTQWLEKAYDLVEQAFTEGKQNLLEKDTLIYLSFSLAKSGLPIPASTILRKLIKIEQFFSVAVWSAILAHMSQTGPGAYLAAELVLEIGYLFQDGRVDPRKKCNAPLIAMKPNSTAFNIALAGCVLFGTTRKAEELLDMMPRIGVKVDTNLLMVMVHIHERNGRREELRKLQRHIDEAHNLSDVQFRQFYSCLLTCHLKFGDLESASNMVLDMLRKAKKAKNSVATATLACGIAENHVRPSSGQGSERTFICQNDGLKDKISNRKSISYEEFVLDRNFLKLDIEAKEILRTLLMKLQLQVELVTTERGILQPTEAILVKLVRAFLEAGKIKDLAQFLIKAEKEEAPVSNDDSVLVHVINACISLGWLDQAHDLLDEMHLAGARPSSSVYGSLLKAYCKTNRTGEVASLLRDARKAGIQLDSSCYDALINSRVLQNDNKGALRLFQEMKEAKIPRSGHKEFKRLVESSAENGEAGLMAKLLQEIKDGQRVDYGLHDWNNVIHFFCKKRLMQDAEKALKRMRSLGHCPNAQTFHSMVTGYAAIGGKYIEVTELWGEMKSIASASFLKFDQELLDSVLYTFVRGGFFARANEVVEMMEKDNMFIDKYKYRTLFLKYHKTLYKGKASKIQTEAQLRKRESALAFKKWHCKEPIIKVIDECYWCKKEDCMDYVFELWRLSLLPLDKMIKRESSESREVSIPPSAAMLESNL</sequence>
<dbReference type="FunFam" id="3.40.50.300:FF:000571">
    <property type="entry name" value="Guanine nucleotide-binding protein-like NSN1"/>
    <property type="match status" value="1"/>
</dbReference>
<evidence type="ECO:0000256" key="2">
    <source>
        <dbReference type="ARBA" id="ARBA00007626"/>
    </source>
</evidence>
<keyword evidence="4" id="KW-0175">Coiled coil</keyword>
<dbReference type="InterPro" id="IPR014813">
    <property type="entry name" value="Gnl3_N_dom"/>
</dbReference>
<dbReference type="InterPro" id="IPR002885">
    <property type="entry name" value="PPR_rpt"/>
</dbReference>
<feature type="compositionally biased region" description="Basic residues" evidence="8">
    <location>
        <begin position="26"/>
        <end position="44"/>
    </location>
</feature>
<feature type="repeat" description="PPR" evidence="7">
    <location>
        <begin position="1091"/>
        <end position="1125"/>
    </location>
</feature>
<gene>
    <name evidence="10" type="ORF">SDJN03_12582</name>
</gene>
<dbReference type="EMBL" id="JAGKQH010000008">
    <property type="protein sequence ID" value="KAG6593106.1"/>
    <property type="molecule type" value="Genomic_DNA"/>
</dbReference>
<evidence type="ECO:0000256" key="8">
    <source>
        <dbReference type="SAM" id="MobiDB-lite"/>
    </source>
</evidence>